<comment type="catalytic activity">
    <reaction evidence="6">
        <text>2 a quinone + NADH + H(+) = 2 a 1,4-benzosemiquinone + NAD(+)</text>
        <dbReference type="Rhea" id="RHEA:65952"/>
        <dbReference type="ChEBI" id="CHEBI:15378"/>
        <dbReference type="ChEBI" id="CHEBI:57540"/>
        <dbReference type="ChEBI" id="CHEBI:57945"/>
        <dbReference type="ChEBI" id="CHEBI:132124"/>
        <dbReference type="ChEBI" id="CHEBI:134225"/>
    </reaction>
</comment>
<reference evidence="8 9" key="1">
    <citation type="journal article" date="2007" name="Proc. Natl. Acad. Sci. U.S.A.">
        <title>Characterization of a marine gammaproteobacterium capable of aerobic anoxygenic photosynthesis.</title>
        <authorList>
            <person name="Fuchs B.M."/>
            <person name="Spring S."/>
            <person name="Teeling H."/>
            <person name="Quast C."/>
            <person name="Wulf J."/>
            <person name="Schattenhofer M."/>
            <person name="Yan S."/>
            <person name="Ferriera S."/>
            <person name="Johnson J."/>
            <person name="Glockner F.O."/>
            <person name="Amann R."/>
        </authorList>
    </citation>
    <scope>NUCLEOTIDE SEQUENCE [LARGE SCALE GENOMIC DNA]</scope>
    <source>
        <strain evidence="8">KT71</strain>
    </source>
</reference>
<evidence type="ECO:0000313" key="9">
    <source>
        <dbReference type="Proteomes" id="UP000019205"/>
    </source>
</evidence>
<evidence type="ECO:0000256" key="3">
    <source>
        <dbReference type="ARBA" id="ARBA00023002"/>
    </source>
</evidence>
<protein>
    <recommendedName>
        <fullName evidence="6">FMN dependent NADH:quinone oxidoreductase</fullName>
        <ecNumber evidence="6">1.6.5.-</ecNumber>
    </recommendedName>
    <alternativeName>
        <fullName evidence="6">Azo-dye reductase</fullName>
    </alternativeName>
    <alternativeName>
        <fullName evidence="6">FMN-dependent NADH-azo compound oxidoreductase</fullName>
    </alternativeName>
    <alternativeName>
        <fullName evidence="6">FMN-dependent NADH-azoreductase</fullName>
        <ecNumber evidence="6">1.7.1.17</ecNumber>
    </alternativeName>
</protein>
<dbReference type="InterPro" id="IPR003680">
    <property type="entry name" value="Flavodoxin_fold"/>
</dbReference>
<dbReference type="InterPro" id="IPR029039">
    <property type="entry name" value="Flavoprotein-like_sf"/>
</dbReference>
<dbReference type="Gene3D" id="3.40.50.360">
    <property type="match status" value="1"/>
</dbReference>
<feature type="domain" description="Flavodoxin-like fold" evidence="7">
    <location>
        <begin position="1"/>
        <end position="188"/>
    </location>
</feature>
<comment type="subunit">
    <text evidence="6">Homodimer.</text>
</comment>
<evidence type="ECO:0000256" key="2">
    <source>
        <dbReference type="ARBA" id="ARBA00022643"/>
    </source>
</evidence>
<comment type="catalytic activity">
    <reaction evidence="5">
        <text>N,N-dimethyl-1,4-phenylenediamine + anthranilate + 2 NAD(+) = 2-(4-dimethylaminophenyl)diazenylbenzoate + 2 NADH + 2 H(+)</text>
        <dbReference type="Rhea" id="RHEA:55872"/>
        <dbReference type="ChEBI" id="CHEBI:15378"/>
        <dbReference type="ChEBI" id="CHEBI:15783"/>
        <dbReference type="ChEBI" id="CHEBI:16567"/>
        <dbReference type="ChEBI" id="CHEBI:57540"/>
        <dbReference type="ChEBI" id="CHEBI:57945"/>
        <dbReference type="ChEBI" id="CHEBI:71579"/>
        <dbReference type="EC" id="1.7.1.17"/>
    </reaction>
    <physiologicalReaction direction="right-to-left" evidence="5">
        <dbReference type="Rhea" id="RHEA:55874"/>
    </physiologicalReaction>
</comment>
<dbReference type="AlphaFoldDB" id="A4A492"/>
<keyword evidence="3 6" id="KW-0560">Oxidoreductase</keyword>
<sequence length="198" mass="21551">MTVLKIDSSARVEGANSRIVTDYLVQQLGQPVIERDLVKSPLPPMSPQDLVGVHGSHKADRASLQQHLAMSNKLIAELQQADTLVLGVAMYNFSVPLYLKQWIDYVCRAGVSFRYTENGPEGLTGVKRAFIVTASGGTPIGGDWDFASRYMEHICRFLGINEVVHIDASGSKGSPEVVIAAARQQIDAMLAQPEVEEA</sequence>
<evidence type="ECO:0000259" key="7">
    <source>
        <dbReference type="Pfam" id="PF02525"/>
    </source>
</evidence>
<gene>
    <name evidence="6" type="primary">azoR</name>
    <name evidence="8" type="ORF">KT71_17636</name>
</gene>
<accession>A4A492</accession>
<evidence type="ECO:0000256" key="1">
    <source>
        <dbReference type="ARBA" id="ARBA00022630"/>
    </source>
</evidence>
<evidence type="ECO:0000256" key="5">
    <source>
        <dbReference type="ARBA" id="ARBA00048542"/>
    </source>
</evidence>
<proteinExistence type="inferred from homology"/>
<dbReference type="Proteomes" id="UP000019205">
    <property type="component" value="Chromosome"/>
</dbReference>
<dbReference type="eggNOG" id="COG1182">
    <property type="taxonomic scope" value="Bacteria"/>
</dbReference>
<dbReference type="EMBL" id="AAOA02000001">
    <property type="protein sequence ID" value="EAQ99515.1"/>
    <property type="molecule type" value="Genomic_DNA"/>
</dbReference>
<dbReference type="EC" id="1.6.5.-" evidence="6"/>
<reference evidence="8 9" key="2">
    <citation type="journal article" date="2009" name="PLoS ONE">
        <title>The photosynthetic apparatus and its regulation in the aerobic gammaproteobacterium Congregibacter litoralis gen. nov., sp. nov.</title>
        <authorList>
            <person name="Spring S."/>
            <person name="Lunsdorf H."/>
            <person name="Fuchs B.M."/>
            <person name="Tindall B.J."/>
        </authorList>
    </citation>
    <scope>NUCLEOTIDE SEQUENCE [LARGE SCALE GENOMIC DNA]</scope>
    <source>
        <strain evidence="8">KT71</strain>
    </source>
</reference>
<dbReference type="GO" id="GO:0010181">
    <property type="term" value="F:FMN binding"/>
    <property type="evidence" value="ECO:0007669"/>
    <property type="project" value="UniProtKB-UniRule"/>
</dbReference>
<feature type="binding site" evidence="6">
    <location>
        <begin position="90"/>
        <end position="93"/>
    </location>
    <ligand>
        <name>FMN</name>
        <dbReference type="ChEBI" id="CHEBI:58210"/>
    </ligand>
</feature>
<keyword evidence="1 6" id="KW-0285">Flavoprotein</keyword>
<comment type="function">
    <text evidence="6">Also exhibits azoreductase activity. Catalyzes the reductive cleavage of the azo bond in aromatic azo compounds to the corresponding amines.</text>
</comment>
<evidence type="ECO:0000256" key="6">
    <source>
        <dbReference type="HAMAP-Rule" id="MF_01216"/>
    </source>
</evidence>
<dbReference type="PANTHER" id="PTHR43741">
    <property type="entry name" value="FMN-DEPENDENT NADH-AZOREDUCTASE 1"/>
    <property type="match status" value="1"/>
</dbReference>
<dbReference type="OrthoDB" id="9787136at2"/>
<feature type="binding site" evidence="6">
    <location>
        <position position="9"/>
    </location>
    <ligand>
        <name>FMN</name>
        <dbReference type="ChEBI" id="CHEBI:58210"/>
    </ligand>
</feature>
<dbReference type="RefSeq" id="WP_008295972.1">
    <property type="nucleotide sequence ID" value="NZ_CM002299.1"/>
</dbReference>
<comment type="cofactor">
    <cofactor evidence="6">
        <name>FMN</name>
        <dbReference type="ChEBI" id="CHEBI:58210"/>
    </cofactor>
    <text evidence="6">Binds 1 FMN per subunit.</text>
</comment>
<dbReference type="GO" id="GO:0016655">
    <property type="term" value="F:oxidoreductase activity, acting on NAD(P)H, quinone or similar compound as acceptor"/>
    <property type="evidence" value="ECO:0007669"/>
    <property type="project" value="InterPro"/>
</dbReference>
<dbReference type="HAMAP" id="MF_01216">
    <property type="entry name" value="Azoreductase_type1"/>
    <property type="match status" value="1"/>
</dbReference>
<dbReference type="GO" id="GO:0009055">
    <property type="term" value="F:electron transfer activity"/>
    <property type="evidence" value="ECO:0007669"/>
    <property type="project" value="UniProtKB-UniRule"/>
</dbReference>
<dbReference type="Pfam" id="PF02525">
    <property type="entry name" value="Flavodoxin_2"/>
    <property type="match status" value="1"/>
</dbReference>
<dbReference type="STRING" id="314285.KT71_17636"/>
<comment type="caution">
    <text evidence="8">The sequence shown here is derived from an EMBL/GenBank/DDBJ whole genome shotgun (WGS) entry which is preliminary data.</text>
</comment>
<dbReference type="SUPFAM" id="SSF52218">
    <property type="entry name" value="Flavoproteins"/>
    <property type="match status" value="1"/>
</dbReference>
<comment type="function">
    <text evidence="6">Quinone reductase that provides resistance to thiol-specific stress caused by electrophilic quinones.</text>
</comment>
<dbReference type="PANTHER" id="PTHR43741:SF2">
    <property type="entry name" value="FMN-DEPENDENT NADH:QUINONE OXIDOREDUCTASE"/>
    <property type="match status" value="1"/>
</dbReference>
<dbReference type="EC" id="1.7.1.17" evidence="6"/>
<evidence type="ECO:0000256" key="4">
    <source>
        <dbReference type="ARBA" id="ARBA00023027"/>
    </source>
</evidence>
<organism evidence="8 9">
    <name type="scientific">Congregibacter litoralis KT71</name>
    <dbReference type="NCBI Taxonomy" id="314285"/>
    <lineage>
        <taxon>Bacteria</taxon>
        <taxon>Pseudomonadati</taxon>
        <taxon>Pseudomonadota</taxon>
        <taxon>Gammaproteobacteria</taxon>
        <taxon>Cellvibrionales</taxon>
        <taxon>Halieaceae</taxon>
        <taxon>Congregibacter</taxon>
    </lineage>
</organism>
<evidence type="ECO:0000313" key="8">
    <source>
        <dbReference type="EMBL" id="EAQ99515.1"/>
    </source>
</evidence>
<dbReference type="HOGENOM" id="CLU_088964_0_0_6"/>
<keyword evidence="9" id="KW-1185">Reference proteome</keyword>
<dbReference type="InterPro" id="IPR023048">
    <property type="entry name" value="NADH:quinone_OxRdtase_FMN_depd"/>
</dbReference>
<dbReference type="InterPro" id="IPR050104">
    <property type="entry name" value="FMN-dep_NADH:Q_OxRdtase_AzoR1"/>
</dbReference>
<keyword evidence="4 6" id="KW-0520">NAD</keyword>
<dbReference type="GO" id="GO:0016652">
    <property type="term" value="F:oxidoreductase activity, acting on NAD(P)H as acceptor"/>
    <property type="evidence" value="ECO:0007669"/>
    <property type="project" value="UniProtKB-UniRule"/>
</dbReference>
<comment type="caution">
    <text evidence="6">Lacks conserved residue(s) required for the propagation of feature annotation.</text>
</comment>
<keyword evidence="2 6" id="KW-0288">FMN</keyword>
<name>A4A492_9GAMM</name>
<comment type="similarity">
    <text evidence="6">Belongs to the azoreductase type 1 family.</text>
</comment>